<dbReference type="OrthoDB" id="498204at2759"/>
<comment type="catalytic activity">
    <reaction evidence="5">
        <text>(S)-2-hydroxyglutarate + A = 2-oxoglutarate + AH2</text>
        <dbReference type="Rhea" id="RHEA:21252"/>
        <dbReference type="ChEBI" id="CHEBI:13193"/>
        <dbReference type="ChEBI" id="CHEBI:16782"/>
        <dbReference type="ChEBI" id="CHEBI:16810"/>
        <dbReference type="ChEBI" id="CHEBI:17499"/>
        <dbReference type="EC" id="1.1.99.2"/>
    </reaction>
</comment>
<keyword evidence="3" id="KW-0274">FAD</keyword>
<feature type="domain" description="FAD dependent oxidoreductase" evidence="9">
    <location>
        <begin position="16"/>
        <end position="418"/>
    </location>
</feature>
<evidence type="ECO:0000256" key="3">
    <source>
        <dbReference type="ARBA" id="ARBA00022827"/>
    </source>
</evidence>
<evidence type="ECO:0000256" key="2">
    <source>
        <dbReference type="ARBA" id="ARBA00022630"/>
    </source>
</evidence>
<comment type="cofactor">
    <cofactor evidence="1">
        <name>FAD</name>
        <dbReference type="ChEBI" id="CHEBI:57692"/>
    </cofactor>
</comment>
<dbReference type="InterPro" id="IPR036188">
    <property type="entry name" value="FAD/NAD-bd_sf"/>
</dbReference>
<dbReference type="InterPro" id="IPR006076">
    <property type="entry name" value="FAD-dep_OxRdtase"/>
</dbReference>
<evidence type="ECO:0000256" key="4">
    <source>
        <dbReference type="ARBA" id="ARBA00023002"/>
    </source>
</evidence>
<organism evidence="10 11">
    <name type="scientific">Meloidogyne graminicola</name>
    <dbReference type="NCBI Taxonomy" id="189291"/>
    <lineage>
        <taxon>Eukaryota</taxon>
        <taxon>Metazoa</taxon>
        <taxon>Ecdysozoa</taxon>
        <taxon>Nematoda</taxon>
        <taxon>Chromadorea</taxon>
        <taxon>Rhabditida</taxon>
        <taxon>Tylenchina</taxon>
        <taxon>Tylenchomorpha</taxon>
        <taxon>Tylenchoidea</taxon>
        <taxon>Meloidogynidae</taxon>
        <taxon>Meloidogyninae</taxon>
        <taxon>Meloidogyne</taxon>
    </lineage>
</organism>
<dbReference type="EC" id="1.1.99.2" evidence="7"/>
<dbReference type="NCBIfam" id="NF008726">
    <property type="entry name" value="PRK11728.1"/>
    <property type="match status" value="1"/>
</dbReference>
<evidence type="ECO:0000313" key="10">
    <source>
        <dbReference type="EMBL" id="KAF7635413.1"/>
    </source>
</evidence>
<name>A0A8S9ZQC7_9BILA</name>
<dbReference type="Gene3D" id="3.50.50.60">
    <property type="entry name" value="FAD/NAD(P)-binding domain"/>
    <property type="match status" value="1"/>
</dbReference>
<protein>
    <recommendedName>
        <fullName evidence="8">L-2-hydroxyglutarate dehydrogenase, mitochondrial</fullName>
        <ecNumber evidence="7">1.1.99.2</ecNumber>
    </recommendedName>
</protein>
<dbReference type="GO" id="GO:0047545">
    <property type="term" value="F:(S)-2-hydroxyglutarate dehydrogenase activity"/>
    <property type="evidence" value="ECO:0007669"/>
    <property type="project" value="UniProtKB-EC"/>
</dbReference>
<dbReference type="SUPFAM" id="SSF51905">
    <property type="entry name" value="FAD/NAD(P)-binding domain"/>
    <property type="match status" value="1"/>
</dbReference>
<dbReference type="AlphaFoldDB" id="A0A8S9ZQC7"/>
<comment type="similarity">
    <text evidence="6">Belongs to the L2HGDH family.</text>
</comment>
<keyword evidence="2" id="KW-0285">Flavoprotein</keyword>
<dbReference type="Proteomes" id="UP000605970">
    <property type="component" value="Unassembled WGS sequence"/>
</dbReference>
<dbReference type="Gene3D" id="3.30.9.10">
    <property type="entry name" value="D-Amino Acid Oxidase, subunit A, domain 2"/>
    <property type="match status" value="1"/>
</dbReference>
<dbReference type="PROSITE" id="PS51257">
    <property type="entry name" value="PROKAR_LIPOPROTEIN"/>
    <property type="match status" value="1"/>
</dbReference>
<keyword evidence="4" id="KW-0560">Oxidoreductase</keyword>
<evidence type="ECO:0000256" key="8">
    <source>
        <dbReference type="ARBA" id="ARBA00041137"/>
    </source>
</evidence>
<dbReference type="PANTHER" id="PTHR43104">
    <property type="entry name" value="L-2-HYDROXYGLUTARATE DEHYDROGENASE, MITOCHONDRIAL"/>
    <property type="match status" value="1"/>
</dbReference>
<evidence type="ECO:0000256" key="5">
    <source>
        <dbReference type="ARBA" id="ARBA00036066"/>
    </source>
</evidence>
<evidence type="ECO:0000256" key="6">
    <source>
        <dbReference type="ARBA" id="ARBA00037941"/>
    </source>
</evidence>
<reference evidence="10" key="1">
    <citation type="journal article" date="2020" name="Ecol. Evol.">
        <title>Genome structure and content of the rice root-knot nematode (Meloidogyne graminicola).</title>
        <authorList>
            <person name="Phan N.T."/>
            <person name="Danchin E.G.J."/>
            <person name="Klopp C."/>
            <person name="Perfus-Barbeoch L."/>
            <person name="Kozlowski D.K."/>
            <person name="Koutsovoulos G.D."/>
            <person name="Lopez-Roques C."/>
            <person name="Bouchez O."/>
            <person name="Zahm M."/>
            <person name="Besnard G."/>
            <person name="Bellafiore S."/>
        </authorList>
    </citation>
    <scope>NUCLEOTIDE SEQUENCE</scope>
    <source>
        <strain evidence="10">VN-18</strain>
    </source>
</reference>
<dbReference type="EMBL" id="JABEBT010000043">
    <property type="protein sequence ID" value="KAF7635413.1"/>
    <property type="molecule type" value="Genomic_DNA"/>
</dbReference>
<evidence type="ECO:0000256" key="1">
    <source>
        <dbReference type="ARBA" id="ARBA00001974"/>
    </source>
</evidence>
<evidence type="ECO:0000259" key="9">
    <source>
        <dbReference type="Pfam" id="PF01266"/>
    </source>
</evidence>
<evidence type="ECO:0000313" key="11">
    <source>
        <dbReference type="Proteomes" id="UP000605970"/>
    </source>
</evidence>
<dbReference type="PANTHER" id="PTHR43104:SF2">
    <property type="entry name" value="L-2-HYDROXYGLUTARATE DEHYDROGENASE, MITOCHONDRIAL"/>
    <property type="match status" value="1"/>
</dbReference>
<comment type="caution">
    <text evidence="10">The sequence shown here is derived from an EMBL/GenBank/DDBJ whole genome shotgun (WGS) entry which is preliminary data.</text>
</comment>
<dbReference type="Pfam" id="PF01266">
    <property type="entry name" value="DAO"/>
    <property type="match status" value="1"/>
</dbReference>
<sequence>MFYSSKLKTASKNVYDLAIVGGGIVGCATARHLKLCRPNLSTVLIEKEAKLAAHQSGHNSGVLHAGIYYAPGSLKARLCVQGIDMAYEYCDLRGIPYKKCGKLIVAVDREEISRLENLFDRAQKNNCKNICIVNSDKIREIEPYCQGIKAIWSPHTGIVDWSLVTLKMAEDFKQMGGDVELEWTLKGIEESNNSNNPVRLIDGSGKGEFFKLFVKYVITCTGLYSDRIAQLSGCSEYPKIVPFRGEYLKLKEEKRYLVKQANIYPVPDPRFPFLGVHFTPTIYGDVLLGPNAVLALSREGYNKTDFLAKDFFDSIKFKGMQKLMFKYACYGLGELTRSFYLPAQIKLLQRYIPELTTNDVEPGRAGVRAQALDINGNLVDDFVFDSGKGPLSSRIIHVRNAPSPGATSSLAIAQMITEKCFEQFEI</sequence>
<keyword evidence="11" id="KW-1185">Reference proteome</keyword>
<proteinExistence type="inferred from homology"/>
<gene>
    <name evidence="10" type="ORF">Mgra_00005232</name>
</gene>
<evidence type="ECO:0000256" key="7">
    <source>
        <dbReference type="ARBA" id="ARBA00038878"/>
    </source>
</evidence>
<accession>A0A8S9ZQC7</accession>